<accession>A0A917ATX7</accession>
<dbReference type="InterPro" id="IPR003788">
    <property type="entry name" value="NDUFAF7"/>
</dbReference>
<dbReference type="AlphaFoldDB" id="A0A917ATX7"/>
<dbReference type="GO" id="GO:0035243">
    <property type="term" value="F:protein-arginine omega-N symmetric methyltransferase activity"/>
    <property type="evidence" value="ECO:0007669"/>
    <property type="project" value="TreeGrafter"/>
</dbReference>
<name>A0A917ATX7_9BACI</name>
<gene>
    <name evidence="3" type="ORF">GCM10007140_24800</name>
</gene>
<dbReference type="Proteomes" id="UP000605259">
    <property type="component" value="Unassembled WGS sequence"/>
</dbReference>
<dbReference type="EMBL" id="BMFK01000002">
    <property type="protein sequence ID" value="GGE73962.1"/>
    <property type="molecule type" value="Genomic_DNA"/>
</dbReference>
<keyword evidence="1 3" id="KW-0489">Methyltransferase</keyword>
<reference evidence="3" key="1">
    <citation type="journal article" date="2014" name="Int. J. Syst. Evol. Microbiol.">
        <title>Complete genome sequence of Corynebacterium casei LMG S-19264T (=DSM 44701T), isolated from a smear-ripened cheese.</title>
        <authorList>
            <consortium name="US DOE Joint Genome Institute (JGI-PGF)"/>
            <person name="Walter F."/>
            <person name="Albersmeier A."/>
            <person name="Kalinowski J."/>
            <person name="Ruckert C."/>
        </authorList>
    </citation>
    <scope>NUCLEOTIDE SEQUENCE</scope>
    <source>
        <strain evidence="3">CGMCC 1.12698</strain>
    </source>
</reference>
<dbReference type="GO" id="GO:0003899">
    <property type="term" value="F:DNA-directed RNA polymerase activity"/>
    <property type="evidence" value="ECO:0007669"/>
    <property type="project" value="InterPro"/>
</dbReference>
<evidence type="ECO:0000313" key="4">
    <source>
        <dbReference type="Proteomes" id="UP000605259"/>
    </source>
</evidence>
<dbReference type="InterPro" id="IPR038375">
    <property type="entry name" value="NDUFAF7_sf"/>
</dbReference>
<dbReference type="PANTHER" id="PTHR12049:SF7">
    <property type="entry name" value="PROTEIN ARGININE METHYLTRANSFERASE NDUFAF7, MITOCHONDRIAL"/>
    <property type="match status" value="1"/>
</dbReference>
<dbReference type="RefSeq" id="WP_188388811.1">
    <property type="nucleotide sequence ID" value="NZ_BMFK01000002.1"/>
</dbReference>
<evidence type="ECO:0000256" key="2">
    <source>
        <dbReference type="ARBA" id="ARBA00022679"/>
    </source>
</evidence>
<dbReference type="InterPro" id="IPR029063">
    <property type="entry name" value="SAM-dependent_MTases_sf"/>
</dbReference>
<organism evidence="3 4">
    <name type="scientific">Priestia taiwanensis</name>
    <dbReference type="NCBI Taxonomy" id="1347902"/>
    <lineage>
        <taxon>Bacteria</taxon>
        <taxon>Bacillati</taxon>
        <taxon>Bacillota</taxon>
        <taxon>Bacilli</taxon>
        <taxon>Bacillales</taxon>
        <taxon>Bacillaceae</taxon>
        <taxon>Priestia</taxon>
    </lineage>
</organism>
<dbReference type="Gene3D" id="3.40.50.12710">
    <property type="match status" value="1"/>
</dbReference>
<dbReference type="GO" id="GO:0006351">
    <property type="term" value="P:DNA-templated transcription"/>
    <property type="evidence" value="ECO:0007669"/>
    <property type="project" value="InterPro"/>
</dbReference>
<dbReference type="GO" id="GO:0032259">
    <property type="term" value="P:methylation"/>
    <property type="evidence" value="ECO:0007669"/>
    <property type="project" value="UniProtKB-KW"/>
</dbReference>
<protein>
    <submittedName>
        <fullName evidence="3">SAM-dependent methyltransferase</fullName>
    </submittedName>
</protein>
<evidence type="ECO:0000313" key="3">
    <source>
        <dbReference type="EMBL" id="GGE73962.1"/>
    </source>
</evidence>
<sequence>MKIQEVLQGIIEEKGAITYEEYMGHVLYHPTLGYYNKECTKIGASGDFITTSNVSGVFAQMIARFFYKVVQDGLLPPVVCEIGGGTGKFAFDFVQEWKRLTDERLTYIIIETSPHHRQLQRERLGEEVIQYSSLEELSTEIEGFVFSNELFDAFPVHVIEKRNGNLYEIMISFNEQQEFIEIPKKLEHPEISAYLHTYHIELEEGQRFEIPLLMEKYIQKLSRYISKSLVMTIDYGYTFEEWQQPYHRDGSLRGYYKHQMVTNPLLHLGEMDLTTHIHIDMLKEEGNRVGLTYIGEWNQRDFLLRIGILQYLQEHHDSNPFSEASKRNRAIRSLVMSDGMSPYFRVMLQQKNMNVSINTYMPS</sequence>
<proteinExistence type="predicted"/>
<dbReference type="Pfam" id="PF02636">
    <property type="entry name" value="Methyltransf_28"/>
    <property type="match status" value="1"/>
</dbReference>
<dbReference type="SUPFAM" id="SSF53335">
    <property type="entry name" value="S-adenosyl-L-methionine-dependent methyltransferases"/>
    <property type="match status" value="1"/>
</dbReference>
<dbReference type="InterPro" id="IPR002092">
    <property type="entry name" value="DNA-dir_Rpol_phage-type"/>
</dbReference>
<comment type="caution">
    <text evidence="3">The sequence shown here is derived from an EMBL/GenBank/DDBJ whole genome shotgun (WGS) entry which is preliminary data.</text>
</comment>
<evidence type="ECO:0000256" key="1">
    <source>
        <dbReference type="ARBA" id="ARBA00022603"/>
    </source>
</evidence>
<dbReference type="PANTHER" id="PTHR12049">
    <property type="entry name" value="PROTEIN ARGININE METHYLTRANSFERASE NDUFAF7, MITOCHONDRIAL"/>
    <property type="match status" value="1"/>
</dbReference>
<reference evidence="3" key="2">
    <citation type="submission" date="2020-09" db="EMBL/GenBank/DDBJ databases">
        <authorList>
            <person name="Sun Q."/>
            <person name="Zhou Y."/>
        </authorList>
    </citation>
    <scope>NUCLEOTIDE SEQUENCE</scope>
    <source>
        <strain evidence="3">CGMCC 1.12698</strain>
    </source>
</reference>
<keyword evidence="4" id="KW-1185">Reference proteome</keyword>
<dbReference type="GO" id="GO:0003677">
    <property type="term" value="F:DNA binding"/>
    <property type="evidence" value="ECO:0007669"/>
    <property type="project" value="InterPro"/>
</dbReference>
<dbReference type="PROSITE" id="PS00489">
    <property type="entry name" value="RNA_POL_PHAGE_2"/>
    <property type="match status" value="1"/>
</dbReference>
<keyword evidence="2" id="KW-0808">Transferase</keyword>